<feature type="non-terminal residue" evidence="1">
    <location>
        <position position="107"/>
    </location>
</feature>
<dbReference type="AlphaFoldDB" id="A0A1B6FUU8"/>
<accession>A0A1B6FUU8</accession>
<name>A0A1B6FUU8_9HEMI</name>
<sequence>LSEHWSSEQNNFFLNDIKNYQLSAKYFRNSLRGGVCVLTQNTFKCKARLDLEKFNVDLYFECCGIEVVGPSNILIMCVYRPSNKNSNKKDGLEIFFNRFSSLIEYCR</sequence>
<protein>
    <submittedName>
        <fullName evidence="1">Uncharacterized protein</fullName>
    </submittedName>
</protein>
<organism evidence="1">
    <name type="scientific">Cuerna arida</name>
    <dbReference type="NCBI Taxonomy" id="1464854"/>
    <lineage>
        <taxon>Eukaryota</taxon>
        <taxon>Metazoa</taxon>
        <taxon>Ecdysozoa</taxon>
        <taxon>Arthropoda</taxon>
        <taxon>Hexapoda</taxon>
        <taxon>Insecta</taxon>
        <taxon>Pterygota</taxon>
        <taxon>Neoptera</taxon>
        <taxon>Paraneoptera</taxon>
        <taxon>Hemiptera</taxon>
        <taxon>Auchenorrhyncha</taxon>
        <taxon>Membracoidea</taxon>
        <taxon>Cicadellidae</taxon>
        <taxon>Cicadellinae</taxon>
        <taxon>Proconiini</taxon>
        <taxon>Cuerna</taxon>
    </lineage>
</organism>
<evidence type="ECO:0000313" key="1">
    <source>
        <dbReference type="EMBL" id="JAS53958.1"/>
    </source>
</evidence>
<dbReference type="EMBL" id="GECZ01015811">
    <property type="protein sequence ID" value="JAS53958.1"/>
    <property type="molecule type" value="Transcribed_RNA"/>
</dbReference>
<dbReference type="InterPro" id="IPR036691">
    <property type="entry name" value="Endo/exonu/phosph_ase_sf"/>
</dbReference>
<dbReference type="Gene3D" id="3.60.10.10">
    <property type="entry name" value="Endonuclease/exonuclease/phosphatase"/>
    <property type="match status" value="1"/>
</dbReference>
<gene>
    <name evidence="1" type="ORF">g.45935</name>
</gene>
<reference evidence="1" key="1">
    <citation type="submission" date="2015-11" db="EMBL/GenBank/DDBJ databases">
        <title>De novo transcriptome assembly of four potential Pierce s Disease insect vectors from Arizona vineyards.</title>
        <authorList>
            <person name="Tassone E.E."/>
        </authorList>
    </citation>
    <scope>NUCLEOTIDE SEQUENCE</scope>
</reference>
<feature type="non-terminal residue" evidence="1">
    <location>
        <position position="1"/>
    </location>
</feature>
<proteinExistence type="predicted"/>